<gene>
    <name evidence="3" type="ORF">BSAL_46445</name>
</gene>
<keyword evidence="2" id="KW-1133">Transmembrane helix</keyword>
<evidence type="ECO:0000313" key="4">
    <source>
        <dbReference type="Proteomes" id="UP000051952"/>
    </source>
</evidence>
<reference evidence="4" key="1">
    <citation type="submission" date="2015-09" db="EMBL/GenBank/DDBJ databases">
        <authorList>
            <consortium name="Pathogen Informatics"/>
        </authorList>
    </citation>
    <scope>NUCLEOTIDE SEQUENCE [LARGE SCALE GENOMIC DNA]</scope>
    <source>
        <strain evidence="4">Lake Konstanz</strain>
    </source>
</reference>
<feature type="region of interest" description="Disordered" evidence="1">
    <location>
        <begin position="190"/>
        <end position="237"/>
    </location>
</feature>
<feature type="transmembrane region" description="Helical" evidence="2">
    <location>
        <begin position="244"/>
        <end position="263"/>
    </location>
</feature>
<keyword evidence="4" id="KW-1185">Reference proteome</keyword>
<accession>A0A0S4JV34</accession>
<dbReference type="AlphaFoldDB" id="A0A0S4JV34"/>
<feature type="region of interest" description="Disordered" evidence="1">
    <location>
        <begin position="140"/>
        <end position="169"/>
    </location>
</feature>
<dbReference type="Proteomes" id="UP000051952">
    <property type="component" value="Unassembled WGS sequence"/>
</dbReference>
<evidence type="ECO:0000256" key="2">
    <source>
        <dbReference type="SAM" id="Phobius"/>
    </source>
</evidence>
<feature type="compositionally biased region" description="Acidic residues" evidence="1">
    <location>
        <begin position="140"/>
        <end position="151"/>
    </location>
</feature>
<evidence type="ECO:0000313" key="3">
    <source>
        <dbReference type="EMBL" id="CUG94090.1"/>
    </source>
</evidence>
<name>A0A0S4JV34_BODSA</name>
<proteinExistence type="predicted"/>
<organism evidence="3 4">
    <name type="scientific">Bodo saltans</name>
    <name type="common">Flagellated protozoan</name>
    <dbReference type="NCBI Taxonomy" id="75058"/>
    <lineage>
        <taxon>Eukaryota</taxon>
        <taxon>Discoba</taxon>
        <taxon>Euglenozoa</taxon>
        <taxon>Kinetoplastea</taxon>
        <taxon>Metakinetoplastina</taxon>
        <taxon>Eubodonida</taxon>
        <taxon>Bodonidae</taxon>
        <taxon>Bodo</taxon>
    </lineage>
</organism>
<sequence length="268" mass="28760">MNEVTQLLPDSYRLPTKVLWAQRKKFISVVVESPVAVTPGSAVYLMSDDGCSVALVFRGDPLGDDAPLSSERESGIDEVFATVINFFDAARYGVVEGPAVVDRNRVKLGFVKETFREWPRLTKEVAPEIRHTKMEYDWDLDNSYEEDEESESSGSDSSSDGGRDEGCGVQTCQECGDQYVELGNKKTSIEDIDGEDANGNTRNPSQSPSLPSPSSPASTKGSPSQPAAASVAKASDPSTPLNSWLLFSAVFIGGGVSAVALLMSSFAQ</sequence>
<protein>
    <submittedName>
        <fullName evidence="3">Transmembrane protein, putative</fullName>
    </submittedName>
</protein>
<keyword evidence="2" id="KW-0472">Membrane</keyword>
<keyword evidence="2 3" id="KW-0812">Transmembrane</keyword>
<dbReference type="EMBL" id="CYKH01002220">
    <property type="protein sequence ID" value="CUG94090.1"/>
    <property type="molecule type" value="Genomic_DNA"/>
</dbReference>
<dbReference type="VEuPathDB" id="TriTrypDB:BSAL_46445"/>
<evidence type="ECO:0000256" key="1">
    <source>
        <dbReference type="SAM" id="MobiDB-lite"/>
    </source>
</evidence>